<gene>
    <name evidence="1" type="ORF">HPULCUR_011628</name>
</gene>
<protein>
    <submittedName>
        <fullName evidence="1">Uncharacterized protein</fullName>
    </submittedName>
</protein>
<dbReference type="EMBL" id="BAABUJ010000056">
    <property type="protein sequence ID" value="GAA5806100.1"/>
    <property type="molecule type" value="Genomic_DNA"/>
</dbReference>
<comment type="caution">
    <text evidence="1">The sequence shown here is derived from an EMBL/GenBank/DDBJ whole genome shotgun (WGS) entry which is preliminary data.</text>
</comment>
<accession>A0ABP9YGM6</accession>
<sequence length="79" mass="8539">MNSSILSQVSRTALSAKRPAIRSFSTISAKSFYGEEPKAHHQVAPLTDSTVYTPHGEAQATTTSESTIFSPTVNHVFDD</sequence>
<proteinExistence type="predicted"/>
<keyword evidence="2" id="KW-1185">Reference proteome</keyword>
<dbReference type="Proteomes" id="UP001476247">
    <property type="component" value="Unassembled WGS sequence"/>
</dbReference>
<evidence type="ECO:0000313" key="1">
    <source>
        <dbReference type="EMBL" id="GAA5806100.1"/>
    </source>
</evidence>
<evidence type="ECO:0000313" key="2">
    <source>
        <dbReference type="Proteomes" id="UP001476247"/>
    </source>
</evidence>
<organism evidence="1 2">
    <name type="scientific">Helicostylum pulchrum</name>
    <dbReference type="NCBI Taxonomy" id="562976"/>
    <lineage>
        <taxon>Eukaryota</taxon>
        <taxon>Fungi</taxon>
        <taxon>Fungi incertae sedis</taxon>
        <taxon>Mucoromycota</taxon>
        <taxon>Mucoromycotina</taxon>
        <taxon>Mucoromycetes</taxon>
        <taxon>Mucorales</taxon>
        <taxon>Mucorineae</taxon>
        <taxon>Mucoraceae</taxon>
        <taxon>Helicostylum</taxon>
    </lineage>
</organism>
<reference evidence="1 2" key="1">
    <citation type="submission" date="2024-04" db="EMBL/GenBank/DDBJ databases">
        <title>genome sequences of Mucor flavus KT1a and Helicostylum pulchrum KT1b strains isolation_sourced from the surface of a dry-aged beef.</title>
        <authorList>
            <person name="Toyotome T."/>
            <person name="Hosono M."/>
            <person name="Torimaru M."/>
            <person name="Fukuda K."/>
            <person name="Mikami N."/>
        </authorList>
    </citation>
    <scope>NUCLEOTIDE SEQUENCE [LARGE SCALE GENOMIC DNA]</scope>
    <source>
        <strain evidence="1 2">KT1b</strain>
    </source>
</reference>
<name>A0ABP9YGM6_9FUNG</name>